<dbReference type="GO" id="GO:0009252">
    <property type="term" value="P:peptidoglycan biosynthetic process"/>
    <property type="evidence" value="ECO:0007669"/>
    <property type="project" value="UniProtKB-KW"/>
</dbReference>
<keyword evidence="3" id="KW-0378">Hydrolase</keyword>
<feature type="domain" description="Peptidase S11 D-alanyl-D-alanine carboxypeptidase A N-terminal" evidence="11">
    <location>
        <begin position="72"/>
        <end position="299"/>
    </location>
</feature>
<evidence type="ECO:0000313" key="13">
    <source>
        <dbReference type="Proteomes" id="UP000186002"/>
    </source>
</evidence>
<dbReference type="RefSeq" id="WP_328586294.1">
    <property type="nucleotide sequence ID" value="NZ_FRBW01000002.1"/>
</dbReference>
<feature type="active site" description="Acyl-ester intermediate" evidence="7">
    <location>
        <position position="107"/>
    </location>
</feature>
<evidence type="ECO:0000313" key="12">
    <source>
        <dbReference type="EMBL" id="SHM20193.1"/>
    </source>
</evidence>
<keyword evidence="2 10" id="KW-0732">Signal</keyword>
<feature type="signal peptide" evidence="10">
    <location>
        <begin position="1"/>
        <end position="29"/>
    </location>
</feature>
<keyword evidence="5" id="KW-0573">Peptidoglycan synthesis</keyword>
<dbReference type="Proteomes" id="UP000186002">
    <property type="component" value="Unassembled WGS sequence"/>
</dbReference>
<dbReference type="SUPFAM" id="SSF56601">
    <property type="entry name" value="beta-lactamase/transpeptidase-like"/>
    <property type="match status" value="1"/>
</dbReference>
<keyword evidence="12" id="KW-0645">Protease</keyword>
<sequence>MLHMSSRWRPVRVALAIGLAGLLAACQTAAQKPGGGAAVAQASLSAPVQSASLVTPQVADVQAAPVEPVAFTPAAVQVRGHSEFVMDMASGAELSSENPDQPRYPASLTKMMTLYLLFEELDAGRMSLSSPLTVSSYAASKPPARLGLKAGSTITVDDAVHALAVKSANDVAVTIAENVAGTETAFARRMTAKARSLGLTRTHYVNASGLYDPGQVTTARDMAKLGRALKQRFPQYARFFKLQSFTYNGRTYPSTNNLLGKVAGVDGLKTGYISQSGYNLVATANRGGRQRLVVVMGGKSEGARDKEVTQLLESSF</sequence>
<dbReference type="STRING" id="735517.SAMN05444272_2032"/>
<dbReference type="AlphaFoldDB" id="A0A1M7GV79"/>
<protein>
    <submittedName>
        <fullName evidence="12">D-alanyl-D-alanine carboxypeptidase</fullName>
    </submittedName>
</protein>
<evidence type="ECO:0000256" key="1">
    <source>
        <dbReference type="ARBA" id="ARBA00007164"/>
    </source>
</evidence>
<evidence type="ECO:0000259" key="11">
    <source>
        <dbReference type="Pfam" id="PF00768"/>
    </source>
</evidence>
<evidence type="ECO:0000256" key="9">
    <source>
        <dbReference type="RuleBase" id="RU004016"/>
    </source>
</evidence>
<evidence type="ECO:0000256" key="7">
    <source>
        <dbReference type="PIRSR" id="PIRSR618044-1"/>
    </source>
</evidence>
<feature type="active site" description="Proton acceptor" evidence="7">
    <location>
        <position position="110"/>
    </location>
</feature>
<name>A0A1M7GV79_9HYPH</name>
<feature type="active site" evidence="7">
    <location>
        <position position="167"/>
    </location>
</feature>
<organism evidence="12 13">
    <name type="scientific">Roseibium suaedae</name>
    <dbReference type="NCBI Taxonomy" id="735517"/>
    <lineage>
        <taxon>Bacteria</taxon>
        <taxon>Pseudomonadati</taxon>
        <taxon>Pseudomonadota</taxon>
        <taxon>Alphaproteobacteria</taxon>
        <taxon>Hyphomicrobiales</taxon>
        <taxon>Stappiaceae</taxon>
        <taxon>Roseibium</taxon>
    </lineage>
</organism>
<evidence type="ECO:0000256" key="10">
    <source>
        <dbReference type="SAM" id="SignalP"/>
    </source>
</evidence>
<dbReference type="GO" id="GO:0008360">
    <property type="term" value="P:regulation of cell shape"/>
    <property type="evidence" value="ECO:0007669"/>
    <property type="project" value="UniProtKB-KW"/>
</dbReference>
<keyword evidence="12" id="KW-0121">Carboxypeptidase</keyword>
<dbReference type="InterPro" id="IPR001967">
    <property type="entry name" value="Peptidase_S11_N"/>
</dbReference>
<evidence type="ECO:0000256" key="5">
    <source>
        <dbReference type="ARBA" id="ARBA00022984"/>
    </source>
</evidence>
<feature type="chain" id="PRO_5012680831" evidence="10">
    <location>
        <begin position="30"/>
        <end position="316"/>
    </location>
</feature>
<dbReference type="PRINTS" id="PR00725">
    <property type="entry name" value="DADACBPTASE1"/>
</dbReference>
<dbReference type="GO" id="GO:0006508">
    <property type="term" value="P:proteolysis"/>
    <property type="evidence" value="ECO:0007669"/>
    <property type="project" value="InterPro"/>
</dbReference>
<proteinExistence type="inferred from homology"/>
<keyword evidence="4" id="KW-0133">Cell shape</keyword>
<dbReference type="GO" id="GO:0071555">
    <property type="term" value="P:cell wall organization"/>
    <property type="evidence" value="ECO:0007669"/>
    <property type="project" value="UniProtKB-KW"/>
</dbReference>
<dbReference type="GO" id="GO:0009002">
    <property type="term" value="F:serine-type D-Ala-D-Ala carboxypeptidase activity"/>
    <property type="evidence" value="ECO:0007669"/>
    <property type="project" value="InterPro"/>
</dbReference>
<gene>
    <name evidence="12" type="ORF">SAMN05444272_2032</name>
</gene>
<evidence type="ECO:0000256" key="8">
    <source>
        <dbReference type="PIRSR" id="PIRSR618044-2"/>
    </source>
</evidence>
<dbReference type="PROSITE" id="PS51257">
    <property type="entry name" value="PROKAR_LIPOPROTEIN"/>
    <property type="match status" value="1"/>
</dbReference>
<dbReference type="InterPro" id="IPR012338">
    <property type="entry name" value="Beta-lactam/transpept-like"/>
</dbReference>
<dbReference type="PANTHER" id="PTHR21581">
    <property type="entry name" value="D-ALANYL-D-ALANINE CARBOXYPEPTIDASE"/>
    <property type="match status" value="1"/>
</dbReference>
<dbReference type="Pfam" id="PF00768">
    <property type="entry name" value="Peptidase_S11"/>
    <property type="match status" value="1"/>
</dbReference>
<keyword evidence="6" id="KW-0961">Cell wall biogenesis/degradation</keyword>
<dbReference type="PANTHER" id="PTHR21581:SF6">
    <property type="entry name" value="TRAFFICKING PROTEIN PARTICLE COMPLEX SUBUNIT 12"/>
    <property type="match status" value="1"/>
</dbReference>
<keyword evidence="13" id="KW-1185">Reference proteome</keyword>
<comment type="similarity">
    <text evidence="1 9">Belongs to the peptidase S11 family.</text>
</comment>
<evidence type="ECO:0000256" key="2">
    <source>
        <dbReference type="ARBA" id="ARBA00022729"/>
    </source>
</evidence>
<evidence type="ECO:0000256" key="3">
    <source>
        <dbReference type="ARBA" id="ARBA00022801"/>
    </source>
</evidence>
<evidence type="ECO:0000256" key="4">
    <source>
        <dbReference type="ARBA" id="ARBA00022960"/>
    </source>
</evidence>
<reference evidence="12 13" key="1">
    <citation type="submission" date="2016-11" db="EMBL/GenBank/DDBJ databases">
        <authorList>
            <person name="Jaros S."/>
            <person name="Januszkiewicz K."/>
            <person name="Wedrychowicz H."/>
        </authorList>
    </citation>
    <scope>NUCLEOTIDE SEQUENCE [LARGE SCALE GENOMIC DNA]</scope>
    <source>
        <strain evidence="12 13">DSM 22153</strain>
    </source>
</reference>
<evidence type="ECO:0000256" key="6">
    <source>
        <dbReference type="ARBA" id="ARBA00023316"/>
    </source>
</evidence>
<dbReference type="Gene3D" id="3.40.710.10">
    <property type="entry name" value="DD-peptidase/beta-lactamase superfamily"/>
    <property type="match status" value="1"/>
</dbReference>
<feature type="binding site" evidence="8">
    <location>
        <position position="269"/>
    </location>
    <ligand>
        <name>substrate</name>
    </ligand>
</feature>
<dbReference type="InterPro" id="IPR018044">
    <property type="entry name" value="Peptidase_S11"/>
</dbReference>
<accession>A0A1M7GV79</accession>
<dbReference type="EMBL" id="FRBW01000002">
    <property type="protein sequence ID" value="SHM20193.1"/>
    <property type="molecule type" value="Genomic_DNA"/>
</dbReference>